<feature type="region of interest" description="Disordered" evidence="1">
    <location>
        <begin position="24"/>
        <end position="48"/>
    </location>
</feature>
<protein>
    <recommendedName>
        <fullName evidence="5">DUF3558 domain-containing protein</fullName>
    </recommendedName>
</protein>
<keyword evidence="2" id="KW-0732">Signal</keyword>
<accession>A0ABP7LTQ3</accession>
<feature type="signal peptide" evidence="2">
    <location>
        <begin position="1"/>
        <end position="20"/>
    </location>
</feature>
<dbReference type="RefSeq" id="WP_345554579.1">
    <property type="nucleotide sequence ID" value="NZ_BAAAZA010000070.1"/>
</dbReference>
<evidence type="ECO:0000313" key="3">
    <source>
        <dbReference type="EMBL" id="GAA3907463.1"/>
    </source>
</evidence>
<name>A0ABP7LTQ3_9ACTN</name>
<evidence type="ECO:0008006" key="5">
    <source>
        <dbReference type="Google" id="ProtNLM"/>
    </source>
</evidence>
<dbReference type="PROSITE" id="PS51257">
    <property type="entry name" value="PROKAR_LIPOPROTEIN"/>
    <property type="match status" value="1"/>
</dbReference>
<keyword evidence="4" id="KW-1185">Reference proteome</keyword>
<feature type="compositionally biased region" description="Low complexity" evidence="1">
    <location>
        <begin position="24"/>
        <end position="47"/>
    </location>
</feature>
<comment type="caution">
    <text evidence="3">The sequence shown here is derived from an EMBL/GenBank/DDBJ whole genome shotgun (WGS) entry which is preliminary data.</text>
</comment>
<dbReference type="Proteomes" id="UP001501563">
    <property type="component" value="Unassembled WGS sequence"/>
</dbReference>
<gene>
    <name evidence="3" type="ORF">GCM10022207_91210</name>
</gene>
<evidence type="ECO:0000313" key="4">
    <source>
        <dbReference type="Proteomes" id="UP001501563"/>
    </source>
</evidence>
<dbReference type="EMBL" id="BAAAZA010000070">
    <property type="protein sequence ID" value="GAA3907463.1"/>
    <property type="molecule type" value="Genomic_DNA"/>
</dbReference>
<reference evidence="4" key="1">
    <citation type="journal article" date="2019" name="Int. J. Syst. Evol. Microbiol.">
        <title>The Global Catalogue of Microorganisms (GCM) 10K type strain sequencing project: providing services to taxonomists for standard genome sequencing and annotation.</title>
        <authorList>
            <consortium name="The Broad Institute Genomics Platform"/>
            <consortium name="The Broad Institute Genome Sequencing Center for Infectious Disease"/>
            <person name="Wu L."/>
            <person name="Ma J."/>
        </authorList>
    </citation>
    <scope>NUCLEOTIDE SEQUENCE [LARGE SCALE GENOMIC DNA]</scope>
    <source>
        <strain evidence="4">JCM 16578</strain>
    </source>
</reference>
<proteinExistence type="predicted"/>
<evidence type="ECO:0000256" key="2">
    <source>
        <dbReference type="SAM" id="SignalP"/>
    </source>
</evidence>
<organism evidence="3 4">
    <name type="scientific">Streptomyces lannensis</name>
    <dbReference type="NCBI Taxonomy" id="766498"/>
    <lineage>
        <taxon>Bacteria</taxon>
        <taxon>Bacillati</taxon>
        <taxon>Actinomycetota</taxon>
        <taxon>Actinomycetes</taxon>
        <taxon>Kitasatosporales</taxon>
        <taxon>Streptomycetaceae</taxon>
        <taxon>Streptomyces</taxon>
    </lineage>
</organism>
<sequence>MKRTTLTTFLIVSLALAASACDSSSATPAAGDKTSGGRASAAATTAGDTKQGATVDACTLLEPGEVTPIIGKNDGGRPTSGVGDSVCGWENPDTYHSVTVSVGGPGTAASGQIKDEPGVSSEPGPDGIRFLSGGVARFAAGDRDCQVQVVTGAGGDDDRSTAVKLVGLLRDRI</sequence>
<evidence type="ECO:0000256" key="1">
    <source>
        <dbReference type="SAM" id="MobiDB-lite"/>
    </source>
</evidence>
<feature type="chain" id="PRO_5045511381" description="DUF3558 domain-containing protein" evidence="2">
    <location>
        <begin position="21"/>
        <end position="173"/>
    </location>
</feature>